<dbReference type="InterPro" id="IPR001841">
    <property type="entry name" value="Znf_RING"/>
</dbReference>
<dbReference type="Pfam" id="PF11510">
    <property type="entry name" value="FA_FANCE"/>
    <property type="match status" value="1"/>
</dbReference>
<dbReference type="Gene3D" id="1.25.40.480">
    <property type="match status" value="1"/>
</dbReference>
<feature type="domain" description="RING-type" evidence="3">
    <location>
        <begin position="1513"/>
        <end position="1553"/>
    </location>
</feature>
<dbReference type="PANTHER" id="PTHR32094">
    <property type="entry name" value="FANCONI ANEMIA GROUP E PROTEIN"/>
    <property type="match status" value="1"/>
</dbReference>
<keyword evidence="2" id="KW-0812">Transmembrane</keyword>
<keyword evidence="1" id="KW-0479">Metal-binding</keyword>
<dbReference type="Pfam" id="PF13920">
    <property type="entry name" value="zf-C3HC4_3"/>
    <property type="match status" value="1"/>
</dbReference>
<proteinExistence type="predicted"/>
<dbReference type="PROSITE" id="PS50089">
    <property type="entry name" value="ZF_RING_2"/>
    <property type="match status" value="1"/>
</dbReference>
<protein>
    <submittedName>
        <fullName evidence="4">RNA-binding protein</fullName>
    </submittedName>
</protein>
<dbReference type="Gene3D" id="3.30.40.10">
    <property type="entry name" value="Zinc/RING finger domain, C3HC4 (zinc finger)"/>
    <property type="match status" value="1"/>
</dbReference>
<keyword evidence="5" id="KW-1185">Reference proteome</keyword>
<dbReference type="InterPro" id="IPR021025">
    <property type="entry name" value="Fanconi_anaemia_gr_E_prot_C"/>
</dbReference>
<dbReference type="OrthoDB" id="3045089at2759"/>
<dbReference type="EMBL" id="MDYQ01000140">
    <property type="protein sequence ID" value="PRP80715.1"/>
    <property type="molecule type" value="Genomic_DNA"/>
</dbReference>
<dbReference type="InterPro" id="IPR013083">
    <property type="entry name" value="Znf_RING/FYVE/PHD"/>
</dbReference>
<evidence type="ECO:0000313" key="4">
    <source>
        <dbReference type="EMBL" id="PRP80715.1"/>
    </source>
</evidence>
<keyword evidence="2" id="KW-0472">Membrane</keyword>
<feature type="transmembrane region" description="Helical" evidence="2">
    <location>
        <begin position="1158"/>
        <end position="1176"/>
    </location>
</feature>
<dbReference type="InterPro" id="IPR039685">
    <property type="entry name" value="FANCE"/>
</dbReference>
<evidence type="ECO:0000256" key="2">
    <source>
        <dbReference type="SAM" id="Phobius"/>
    </source>
</evidence>
<dbReference type="PANTHER" id="PTHR32094:SF5">
    <property type="entry name" value="FANCONI ANEMIA GROUP E PROTEIN"/>
    <property type="match status" value="1"/>
</dbReference>
<dbReference type="GO" id="GO:0036297">
    <property type="term" value="P:interstrand cross-link repair"/>
    <property type="evidence" value="ECO:0007669"/>
    <property type="project" value="InterPro"/>
</dbReference>
<dbReference type="SMART" id="SM00184">
    <property type="entry name" value="RING"/>
    <property type="match status" value="1"/>
</dbReference>
<dbReference type="SUPFAM" id="SSF57850">
    <property type="entry name" value="RING/U-box"/>
    <property type="match status" value="1"/>
</dbReference>
<dbReference type="GO" id="GO:0043240">
    <property type="term" value="C:Fanconi anaemia nuclear complex"/>
    <property type="evidence" value="ECO:0007669"/>
    <property type="project" value="InterPro"/>
</dbReference>
<evidence type="ECO:0000313" key="5">
    <source>
        <dbReference type="Proteomes" id="UP000241769"/>
    </source>
</evidence>
<reference evidence="4 5" key="1">
    <citation type="journal article" date="2018" name="Genome Biol. Evol.">
        <title>Multiple Roots of Fruiting Body Formation in Amoebozoa.</title>
        <authorList>
            <person name="Hillmann F."/>
            <person name="Forbes G."/>
            <person name="Novohradska S."/>
            <person name="Ferling I."/>
            <person name="Riege K."/>
            <person name="Groth M."/>
            <person name="Westermann M."/>
            <person name="Marz M."/>
            <person name="Spaller T."/>
            <person name="Winckler T."/>
            <person name="Schaap P."/>
            <person name="Glockner G."/>
        </authorList>
    </citation>
    <scope>NUCLEOTIDE SEQUENCE [LARGE SCALE GENOMIC DNA]</scope>
    <source>
        <strain evidence="4 5">Jena</strain>
    </source>
</reference>
<dbReference type="InParanoid" id="A0A2P6N9U1"/>
<accession>A0A2P6N9U1</accession>
<feature type="transmembrane region" description="Helical" evidence="2">
    <location>
        <begin position="779"/>
        <end position="802"/>
    </location>
</feature>
<keyword evidence="1" id="KW-0862">Zinc</keyword>
<evidence type="ECO:0000259" key="3">
    <source>
        <dbReference type="PROSITE" id="PS50089"/>
    </source>
</evidence>
<sequence>MLLENTDFEMCSFTQNEGEKSAGRVGSFNPNWYRQPIRPIEGLVGTNQYSGDEKRITCHQVPTITYRLFSTLTLTNSNVLSARFTVEDSFFGLINTNLIVQEFLSVNLNGTNSSRLELSNSAINTFGFTSADLSGGRFDIQSDLIWNGLLNISDFNITTDSIKSTIDTTLAATSWTVQNSTLKVTVLAFNVPLTLINVTHNADQDDRSEGLYFNRNTSIINSTLLQYIRHCLQCNVNDSTLHNLPSSSTIHLSGSIFLAIQIERHPHRAGAIANSTIEASSDLYVISSGLSLSFDGVTLVSPDTSSVRWEASYLLITDSTIRGSWSFSSLASIDSMKLPSKMERTNCTSHLDLGGSWELSQVQAPSITVEEINLFNAVEMSVDTDRLIIGQLTARYGTIDLSRTSRYTIYNLSLHVSDSETRAFTPTFQSSTTRPLCMEHTNPTPNITYGWSDGINTYFHLAGGLRQICTDNLLDYHDLLVVDEDGHTREISGEVRGSPATYRSKALPVEDGCTSKRVTVQLRRKSMGAITSKGRQVEILPGDVVNSEYYPWGNYNETNFWMGALSGENAGKIQLNWNASGVHQPCGYKAEVFTFGNDSALVSHGKLTLQAETFQLLNCSQLAATVPAFSIFYSKDDHYVYRPPYVPYAHNIYPPDDFLKSLIPVDPSITPEDFNLVIDAAATRRDDLAWTMSNLPQINCPCGEYEIILRIHHTNGTWIKSETFYTGSKHVLNLPYGRYVVYATGVCALPIRWTESPVGGYGRTIGKEIDLVDPNKMNWIVPVSVVGGIVVVIAVVVAIVVVRRRRQRQRVDYAQIHACPSSIKPLGHFGNCSRCELQQSQLIDPDQNLIGMSEAHDLSSKQALLVDQIDDIISAANQRIEKNAATSDDTVIRYNSSPKSTYLIEDDEVFFRGVIEFDGYLDESKHLHRFRKKMRFSQTEKEETEIEDTSRIEVEGTHLSPSDRAKFGEFHRELQRIGKQQFVEQLPSELISLMKNTTEIEEACKELDITSLSDSIIQSLCTSLILPEISLQRNIILIRSVLLPRVVSLNRAAPRLLLNTITECSRKHTKAVVYSLFLPLLMEDRFGTAQCEIVNHVTKECLSPHMSLTFLQSLLMMYDAIQRKDLSRGEEAEADTFILLSEMIQWKGGFEKCKEKQWNELIVSIIVSILSVRMVIGPHTMSHLVMQIEGQAVHFPKSSKFANMVLVLPHREQLKRVLSGVESFVSKSAISKLDALNEIDTGYITTGEVLLIQFPGGEVPNQESNSLDIQYSRMTLRYMILVNMKDNSCNHRCQIASTADTCCMCRDKTNKAQMKTSLIFKDNEYFITDDCAAFYCSDCQSAEFVARQRHSTWEIKSCGHNQCHTLGGSCCACGDKRKGQGTAYIDGVGLVKQKDESAHYCPGCRDDVVVPKKNQKITLVTSKVVGDICNGTAPAPRIRKEDTSASRGYFKLLDIGFTPEEAAQGVLRLIVRGRINTSDSSIHRQHPPMVCRVESERKEVPEQDASDESGRRCHICFETAIDSVTVPCGHTAMCHACSVRVTNSSCPSCPICRTPTTMVVRMYKVCTTHTTTLHSLFKV</sequence>
<name>A0A2P6N9U1_9EUKA</name>
<organism evidence="4 5">
    <name type="scientific">Planoprotostelium fungivorum</name>
    <dbReference type="NCBI Taxonomy" id="1890364"/>
    <lineage>
        <taxon>Eukaryota</taxon>
        <taxon>Amoebozoa</taxon>
        <taxon>Evosea</taxon>
        <taxon>Variosea</taxon>
        <taxon>Cavosteliida</taxon>
        <taxon>Cavosteliaceae</taxon>
        <taxon>Planoprotostelium</taxon>
    </lineage>
</organism>
<dbReference type="Proteomes" id="UP000241769">
    <property type="component" value="Unassembled WGS sequence"/>
</dbReference>
<evidence type="ECO:0000256" key="1">
    <source>
        <dbReference type="PROSITE-ProRule" id="PRU00175"/>
    </source>
</evidence>
<keyword evidence="2" id="KW-1133">Transmembrane helix</keyword>
<keyword evidence="1" id="KW-0863">Zinc-finger</keyword>
<dbReference type="GO" id="GO:0008270">
    <property type="term" value="F:zinc ion binding"/>
    <property type="evidence" value="ECO:0007669"/>
    <property type="project" value="UniProtKB-KW"/>
</dbReference>
<comment type="caution">
    <text evidence="4">The sequence shown here is derived from an EMBL/GenBank/DDBJ whole genome shotgun (WGS) entry which is preliminary data.</text>
</comment>
<gene>
    <name evidence="4" type="ORF">PROFUN_11588</name>
</gene>